<protein>
    <submittedName>
        <fullName evidence="6">Glyco_hydro_1 domain-containing protein</fullName>
    </submittedName>
</protein>
<evidence type="ECO:0000313" key="7">
    <source>
        <dbReference type="Proteomes" id="UP000187406"/>
    </source>
</evidence>
<dbReference type="SUPFAM" id="SSF51445">
    <property type="entry name" value="(Trans)glycosidases"/>
    <property type="match status" value="1"/>
</dbReference>
<comment type="similarity">
    <text evidence="1 4">Belongs to the glycosyl hydrolase 1 family.</text>
</comment>
<accession>A0A1Q3CDD6</accession>
<dbReference type="GO" id="GO:0005975">
    <property type="term" value="P:carbohydrate metabolic process"/>
    <property type="evidence" value="ECO:0007669"/>
    <property type="project" value="InterPro"/>
</dbReference>
<dbReference type="PROSITE" id="PS00653">
    <property type="entry name" value="GLYCOSYL_HYDROL_F1_2"/>
    <property type="match status" value="1"/>
</dbReference>
<dbReference type="EMBL" id="BDDD01001769">
    <property type="protein sequence ID" value="GAV78256.1"/>
    <property type="molecule type" value="Genomic_DNA"/>
</dbReference>
<evidence type="ECO:0000256" key="5">
    <source>
        <dbReference type="SAM" id="SignalP"/>
    </source>
</evidence>
<keyword evidence="3" id="KW-0326">Glycosidase</keyword>
<dbReference type="Pfam" id="PF00232">
    <property type="entry name" value="Glyco_hydro_1"/>
    <property type="match status" value="1"/>
</dbReference>
<dbReference type="FunCoup" id="A0A1Q3CDD6">
    <property type="interactions" value="501"/>
</dbReference>
<keyword evidence="5" id="KW-0732">Signal</keyword>
<keyword evidence="7" id="KW-1185">Reference proteome</keyword>
<evidence type="ECO:0000256" key="2">
    <source>
        <dbReference type="ARBA" id="ARBA00022801"/>
    </source>
</evidence>
<gene>
    <name evidence="6" type="ORF">CFOL_v3_21724</name>
</gene>
<dbReference type="InterPro" id="IPR033132">
    <property type="entry name" value="GH_1_N_CS"/>
</dbReference>
<dbReference type="InterPro" id="IPR001360">
    <property type="entry name" value="Glyco_hydro_1"/>
</dbReference>
<dbReference type="STRING" id="3775.A0A1Q3CDD6"/>
<dbReference type="PRINTS" id="PR00131">
    <property type="entry name" value="GLHYDRLASE1"/>
</dbReference>
<dbReference type="PANTHER" id="PTHR10353:SF237">
    <property type="entry name" value="BETA-GLUCOSIDASE 12-RELATED"/>
    <property type="match status" value="1"/>
</dbReference>
<dbReference type="InParanoid" id="A0A1Q3CDD6"/>
<feature type="signal peptide" evidence="5">
    <location>
        <begin position="1"/>
        <end position="26"/>
    </location>
</feature>
<keyword evidence="2" id="KW-0378">Hydrolase</keyword>
<dbReference type="Proteomes" id="UP000187406">
    <property type="component" value="Unassembled WGS sequence"/>
</dbReference>
<dbReference type="InterPro" id="IPR017853">
    <property type="entry name" value="GH"/>
</dbReference>
<comment type="caution">
    <text evidence="6">The sequence shown here is derived from an EMBL/GenBank/DDBJ whole genome shotgun (WGS) entry which is preliminary data.</text>
</comment>
<dbReference type="Gene3D" id="3.20.20.80">
    <property type="entry name" value="Glycosidases"/>
    <property type="match status" value="1"/>
</dbReference>
<dbReference type="PANTHER" id="PTHR10353">
    <property type="entry name" value="GLYCOSYL HYDROLASE"/>
    <property type="match status" value="1"/>
</dbReference>
<dbReference type="GO" id="GO:0008422">
    <property type="term" value="F:beta-glucosidase activity"/>
    <property type="evidence" value="ECO:0007669"/>
    <property type="project" value="TreeGrafter"/>
</dbReference>
<dbReference type="AlphaFoldDB" id="A0A1Q3CDD6"/>
<reference evidence="7" key="1">
    <citation type="submission" date="2016-04" db="EMBL/GenBank/DDBJ databases">
        <title>Cephalotus genome sequencing.</title>
        <authorList>
            <person name="Fukushima K."/>
            <person name="Hasebe M."/>
            <person name="Fang X."/>
        </authorList>
    </citation>
    <scope>NUCLEOTIDE SEQUENCE [LARGE SCALE GENOMIC DNA]</scope>
    <source>
        <strain evidence="7">cv. St1</strain>
    </source>
</reference>
<name>A0A1Q3CDD6_CEPFO</name>
<evidence type="ECO:0000313" key="6">
    <source>
        <dbReference type="EMBL" id="GAV78256.1"/>
    </source>
</evidence>
<dbReference type="FunFam" id="3.20.20.80:FF:000020">
    <property type="entry name" value="Beta-glucosidase 12"/>
    <property type="match status" value="1"/>
</dbReference>
<sequence>MSVRIEGLFIPLLIFLVDSVVTTSEGIVSNSYDSPSHDRSNFPTGFIFGTTSSAYQYEGAANEGGRGPSIWDTFTQKFPDKIQDQSSGMVAVDSYHRYKEDVSTMKEIGFDAYRFSISWSRLLPRGSLSGGVNQEGITYYNNLINELLSKGLQPFVTLFHWDLPQALEEAYGGFLNRRIVLDFQDYAELCYREYGDRVKHWITLNEPLTYANQGYANGAFAPGRCSKWFSPNCTGGDSGTEPYIVGHNMLLAHAAAVQVYRDKYQISQEGEIGLSLNSPWIVPLSESYADHIAASRALAFMYDWFLEPLNFGYYPYEMVILVQERLPQFSIQQSMMLKGSYDFIGINYYSANYATDVPCKSENLSYLTDPCVNLTSERNGIPIGQKAASDWLYVYPRGIQDILLYTKYKYNDPVIYITENGIDELNSNTISLEDNFRIDYYTSHLSFVRNAITNGVNVKGYFAWSLLDNFEWSNGYSVRFGIVYVDFKDGLKRYPKISAIWFKEFFS</sequence>
<evidence type="ECO:0000256" key="3">
    <source>
        <dbReference type="ARBA" id="ARBA00023295"/>
    </source>
</evidence>
<evidence type="ECO:0000256" key="4">
    <source>
        <dbReference type="RuleBase" id="RU003690"/>
    </source>
</evidence>
<feature type="chain" id="PRO_5012749641" evidence="5">
    <location>
        <begin position="27"/>
        <end position="507"/>
    </location>
</feature>
<proteinExistence type="inferred from homology"/>
<organism evidence="6 7">
    <name type="scientific">Cephalotus follicularis</name>
    <name type="common">Albany pitcher plant</name>
    <dbReference type="NCBI Taxonomy" id="3775"/>
    <lineage>
        <taxon>Eukaryota</taxon>
        <taxon>Viridiplantae</taxon>
        <taxon>Streptophyta</taxon>
        <taxon>Embryophyta</taxon>
        <taxon>Tracheophyta</taxon>
        <taxon>Spermatophyta</taxon>
        <taxon>Magnoliopsida</taxon>
        <taxon>eudicotyledons</taxon>
        <taxon>Gunneridae</taxon>
        <taxon>Pentapetalae</taxon>
        <taxon>rosids</taxon>
        <taxon>fabids</taxon>
        <taxon>Oxalidales</taxon>
        <taxon>Cephalotaceae</taxon>
        <taxon>Cephalotus</taxon>
    </lineage>
</organism>
<evidence type="ECO:0000256" key="1">
    <source>
        <dbReference type="ARBA" id="ARBA00010838"/>
    </source>
</evidence>
<dbReference type="OrthoDB" id="65569at2759"/>